<name>X1ST34_9ZZZZ</name>
<gene>
    <name evidence="1" type="ORF">S12H4_13914</name>
</gene>
<reference evidence="1" key="1">
    <citation type="journal article" date="2014" name="Front. Microbiol.">
        <title>High frequency of phylogenetically diverse reductive dehalogenase-homologous genes in deep subseafloor sedimentary metagenomes.</title>
        <authorList>
            <person name="Kawai M."/>
            <person name="Futagami T."/>
            <person name="Toyoda A."/>
            <person name="Takaki Y."/>
            <person name="Nishi S."/>
            <person name="Hori S."/>
            <person name="Arai W."/>
            <person name="Tsubouchi T."/>
            <person name="Morono Y."/>
            <person name="Uchiyama I."/>
            <person name="Ito T."/>
            <person name="Fujiyama A."/>
            <person name="Inagaki F."/>
            <person name="Takami H."/>
        </authorList>
    </citation>
    <scope>NUCLEOTIDE SEQUENCE</scope>
    <source>
        <strain evidence="1">Expedition CK06-06</strain>
    </source>
</reference>
<proteinExistence type="predicted"/>
<organism evidence="1">
    <name type="scientific">marine sediment metagenome</name>
    <dbReference type="NCBI Taxonomy" id="412755"/>
    <lineage>
        <taxon>unclassified sequences</taxon>
        <taxon>metagenomes</taxon>
        <taxon>ecological metagenomes</taxon>
    </lineage>
</organism>
<feature type="non-terminal residue" evidence="1">
    <location>
        <position position="1"/>
    </location>
</feature>
<comment type="caution">
    <text evidence="1">The sequence shown here is derived from an EMBL/GenBank/DDBJ whole genome shotgun (WGS) entry which is preliminary data.</text>
</comment>
<dbReference type="AlphaFoldDB" id="X1ST34"/>
<protein>
    <recommendedName>
        <fullName evidence="2">Gfo/Idh/MocA-like oxidoreductase C-terminal domain-containing protein</fullName>
    </recommendedName>
</protein>
<accession>X1ST34</accession>
<dbReference type="Gene3D" id="3.30.360.10">
    <property type="entry name" value="Dihydrodipicolinate Reductase, domain 2"/>
    <property type="match status" value="1"/>
</dbReference>
<evidence type="ECO:0000313" key="1">
    <source>
        <dbReference type="EMBL" id="GAI78495.1"/>
    </source>
</evidence>
<evidence type="ECO:0008006" key="2">
    <source>
        <dbReference type="Google" id="ProtNLM"/>
    </source>
</evidence>
<sequence>GKLNYLRVIMPPGDWIFKMDPPINMGDKASYDNEIPERSPAWMTDEQAKVYMDFINYYIHQVNLIRYLLNEDYSVEYVDPTGKILVAKSNSGVAVVLEMATYQVVDEWHEFYEAFFDKGKIKLSLSAPLARQRAGEVEIYKNRGKNSIYEKPVIPQEWSMLEQARFFIDAVRNKKRSISPASDAVKDLQIVEDYVKKLF</sequence>
<dbReference type="EMBL" id="BARW01006622">
    <property type="protein sequence ID" value="GAI78495.1"/>
    <property type="molecule type" value="Genomic_DNA"/>
</dbReference>